<evidence type="ECO:0000313" key="3">
    <source>
        <dbReference type="EMBL" id="MEP1062514.1"/>
    </source>
</evidence>
<keyword evidence="4" id="KW-1185">Reference proteome</keyword>
<sequence length="355" mass="40864">MPKQTSLFPNDYDDFFRNLKERIRSAQVKAALAVNQELVLLYWQIGRDILQRQQDEGWGTKVVDRLAQDLKMEFPEMTGFSPRNLKYMRAFAEAYPDEALVHQAGAQIPWKHNCAILDKLKDPEQRVWYIQKTIENGWSRNVLMHQIDTELYSRQGGALTNFQAVLPAPQSDLAQSLLKSEYNLEFLNLREKALERDLERALLEHMQKFLLELGVGFAFVGSQYRLDVEGDEFFVDLLFYHLALSCFVVIELKTTDFKPEYSGQINFYVNVIDDKLRRPTDNPTIGIVLCRSKKKAVVEYALRGMSQPISVSTYRTTAALPDEFKAKLPSIEDLQHEIEAVAAVVEEFEQDADLG</sequence>
<dbReference type="InterPro" id="IPR009362">
    <property type="entry name" value="YhcG_C"/>
</dbReference>
<dbReference type="Pfam" id="PF17761">
    <property type="entry name" value="DUF1016_N"/>
    <property type="match status" value="1"/>
</dbReference>
<dbReference type="InterPro" id="IPR011856">
    <property type="entry name" value="tRNA_endonuc-like_dom_sf"/>
</dbReference>
<feature type="domain" description="YhcG N-terminal" evidence="2">
    <location>
        <begin position="19"/>
        <end position="154"/>
    </location>
</feature>
<gene>
    <name evidence="3" type="ORF">NDI38_29500</name>
</gene>
<dbReference type="PANTHER" id="PTHR30547">
    <property type="entry name" value="UNCHARACTERIZED PROTEIN YHCG-RELATED"/>
    <property type="match status" value="1"/>
</dbReference>
<dbReference type="PANTHER" id="PTHR30547:SF0">
    <property type="entry name" value="BLR8175 PROTEIN"/>
    <property type="match status" value="1"/>
</dbReference>
<dbReference type="InterPro" id="IPR053148">
    <property type="entry name" value="PD-DEXK-like_domain"/>
</dbReference>
<accession>A0ABV0KTF4</accession>
<comment type="caution">
    <text evidence="3">The sequence shown here is derived from an EMBL/GenBank/DDBJ whole genome shotgun (WGS) entry which is preliminary data.</text>
</comment>
<proteinExistence type="predicted"/>
<dbReference type="RefSeq" id="WP_190446148.1">
    <property type="nucleotide sequence ID" value="NZ_JAMPLM010000069.1"/>
</dbReference>
<feature type="domain" description="YhcG PDDEXK nuclease" evidence="1">
    <location>
        <begin position="176"/>
        <end position="329"/>
    </location>
</feature>
<evidence type="ECO:0000259" key="1">
    <source>
        <dbReference type="Pfam" id="PF06250"/>
    </source>
</evidence>
<protein>
    <submittedName>
        <fullName evidence="3">PDDEXK nuclease domain-containing protein</fullName>
    </submittedName>
</protein>
<dbReference type="Pfam" id="PF06250">
    <property type="entry name" value="YhcG_C"/>
    <property type="match status" value="1"/>
</dbReference>
<evidence type="ECO:0000259" key="2">
    <source>
        <dbReference type="Pfam" id="PF17761"/>
    </source>
</evidence>
<reference evidence="3 4" key="1">
    <citation type="submission" date="2022-04" db="EMBL/GenBank/DDBJ databases">
        <title>Positive selection, recombination, and allopatry shape intraspecific diversity of widespread and dominant cyanobacteria.</title>
        <authorList>
            <person name="Wei J."/>
            <person name="Shu W."/>
            <person name="Hu C."/>
        </authorList>
    </citation>
    <scope>NUCLEOTIDE SEQUENCE [LARGE SCALE GENOMIC DNA]</scope>
    <source>
        <strain evidence="3 4">AS-A4</strain>
    </source>
</reference>
<organism evidence="3 4">
    <name type="scientific">Stenomitos frigidus AS-A4</name>
    <dbReference type="NCBI Taxonomy" id="2933935"/>
    <lineage>
        <taxon>Bacteria</taxon>
        <taxon>Bacillati</taxon>
        <taxon>Cyanobacteriota</taxon>
        <taxon>Cyanophyceae</taxon>
        <taxon>Leptolyngbyales</taxon>
        <taxon>Leptolyngbyaceae</taxon>
        <taxon>Stenomitos</taxon>
    </lineage>
</organism>
<evidence type="ECO:0000313" key="4">
    <source>
        <dbReference type="Proteomes" id="UP001476950"/>
    </source>
</evidence>
<dbReference type="Proteomes" id="UP001476950">
    <property type="component" value="Unassembled WGS sequence"/>
</dbReference>
<dbReference type="Gene3D" id="3.40.1350.10">
    <property type="match status" value="1"/>
</dbReference>
<dbReference type="EMBL" id="JAMPLM010000069">
    <property type="protein sequence ID" value="MEP1062514.1"/>
    <property type="molecule type" value="Genomic_DNA"/>
</dbReference>
<dbReference type="InterPro" id="IPR041527">
    <property type="entry name" value="YhcG_N"/>
</dbReference>
<name>A0ABV0KTF4_9CYAN</name>